<dbReference type="Proteomes" id="UP001267290">
    <property type="component" value="Unassembled WGS sequence"/>
</dbReference>
<keyword evidence="2" id="KW-1185">Reference proteome</keyword>
<evidence type="ECO:0000313" key="1">
    <source>
        <dbReference type="EMBL" id="MDR6549999.1"/>
    </source>
</evidence>
<reference evidence="1 2" key="1">
    <citation type="submission" date="2023-07" db="EMBL/GenBank/DDBJ databases">
        <title>Sorghum-associated microbial communities from plants grown in Nebraska, USA.</title>
        <authorList>
            <person name="Schachtman D."/>
        </authorList>
    </citation>
    <scope>NUCLEOTIDE SEQUENCE [LARGE SCALE GENOMIC DNA]</scope>
    <source>
        <strain evidence="1 2">CC258</strain>
    </source>
</reference>
<dbReference type="EMBL" id="JAVDSB010000001">
    <property type="protein sequence ID" value="MDR6549999.1"/>
    <property type="molecule type" value="Genomic_DNA"/>
</dbReference>
<gene>
    <name evidence="1" type="ORF">J2736_001182</name>
</gene>
<name>A0ABU1NRA1_9BACL</name>
<protein>
    <submittedName>
        <fullName evidence="1">Uncharacterized protein</fullName>
    </submittedName>
</protein>
<accession>A0ABU1NRA1</accession>
<dbReference type="RefSeq" id="WP_310224353.1">
    <property type="nucleotide sequence ID" value="NZ_JAVDSB010000001.1"/>
</dbReference>
<sequence length="82" mass="9051">MGDIRWFDVSSLAVESAEALLQHEVSLRAKGHLGLIGQHGEDYTLTMTDPACKELIQQGVFQDELEFPKWTGPIGILQKGAK</sequence>
<proteinExistence type="predicted"/>
<comment type="caution">
    <text evidence="1">The sequence shown here is derived from an EMBL/GenBank/DDBJ whole genome shotgun (WGS) entry which is preliminary data.</text>
</comment>
<organism evidence="1 2">
    <name type="scientific">Paenibacillus qinlingensis</name>
    <dbReference type="NCBI Taxonomy" id="1837343"/>
    <lineage>
        <taxon>Bacteria</taxon>
        <taxon>Bacillati</taxon>
        <taxon>Bacillota</taxon>
        <taxon>Bacilli</taxon>
        <taxon>Bacillales</taxon>
        <taxon>Paenibacillaceae</taxon>
        <taxon>Paenibacillus</taxon>
    </lineage>
</organism>
<evidence type="ECO:0000313" key="2">
    <source>
        <dbReference type="Proteomes" id="UP001267290"/>
    </source>
</evidence>